<proteinExistence type="predicted"/>
<protein>
    <submittedName>
        <fullName evidence="1">Uncharacterized protein</fullName>
    </submittedName>
</protein>
<dbReference type="Proteomes" id="UP001151760">
    <property type="component" value="Unassembled WGS sequence"/>
</dbReference>
<evidence type="ECO:0000313" key="2">
    <source>
        <dbReference type="Proteomes" id="UP001151760"/>
    </source>
</evidence>
<sequence length="87" mass="9395">MVISSPCLTDIKNWLVQSKRLLLASPKQTALALAIPEQTATGKETSNPFMAVSLDLSRLATTLNRLERSIQTGINSLNGGKAYHLGE</sequence>
<keyword evidence="2" id="KW-1185">Reference proteome</keyword>
<gene>
    <name evidence="1" type="ORF">Tco_0773163</name>
</gene>
<organism evidence="1 2">
    <name type="scientific">Tanacetum coccineum</name>
    <dbReference type="NCBI Taxonomy" id="301880"/>
    <lineage>
        <taxon>Eukaryota</taxon>
        <taxon>Viridiplantae</taxon>
        <taxon>Streptophyta</taxon>
        <taxon>Embryophyta</taxon>
        <taxon>Tracheophyta</taxon>
        <taxon>Spermatophyta</taxon>
        <taxon>Magnoliopsida</taxon>
        <taxon>eudicotyledons</taxon>
        <taxon>Gunneridae</taxon>
        <taxon>Pentapetalae</taxon>
        <taxon>asterids</taxon>
        <taxon>campanulids</taxon>
        <taxon>Asterales</taxon>
        <taxon>Asteraceae</taxon>
        <taxon>Asteroideae</taxon>
        <taxon>Anthemideae</taxon>
        <taxon>Anthemidinae</taxon>
        <taxon>Tanacetum</taxon>
    </lineage>
</organism>
<dbReference type="EMBL" id="BQNB010011434">
    <property type="protein sequence ID" value="GJS90527.1"/>
    <property type="molecule type" value="Genomic_DNA"/>
</dbReference>
<reference evidence="1" key="2">
    <citation type="submission" date="2022-01" db="EMBL/GenBank/DDBJ databases">
        <authorList>
            <person name="Yamashiro T."/>
            <person name="Shiraishi A."/>
            <person name="Satake H."/>
            <person name="Nakayama K."/>
        </authorList>
    </citation>
    <scope>NUCLEOTIDE SEQUENCE</scope>
</reference>
<evidence type="ECO:0000313" key="1">
    <source>
        <dbReference type="EMBL" id="GJS90527.1"/>
    </source>
</evidence>
<reference evidence="1" key="1">
    <citation type="journal article" date="2022" name="Int. J. Mol. Sci.">
        <title>Draft Genome of Tanacetum Coccineum: Genomic Comparison of Closely Related Tanacetum-Family Plants.</title>
        <authorList>
            <person name="Yamashiro T."/>
            <person name="Shiraishi A."/>
            <person name="Nakayama K."/>
            <person name="Satake H."/>
        </authorList>
    </citation>
    <scope>NUCLEOTIDE SEQUENCE</scope>
</reference>
<comment type="caution">
    <text evidence="1">The sequence shown here is derived from an EMBL/GenBank/DDBJ whole genome shotgun (WGS) entry which is preliminary data.</text>
</comment>
<accession>A0ABQ4ZKZ1</accession>
<name>A0ABQ4ZKZ1_9ASTR</name>